<dbReference type="AlphaFoldDB" id="C0NWJ7"/>
<dbReference type="PANTHER" id="PTHR44329">
    <property type="entry name" value="SERINE/THREONINE-PROTEIN KINASE TNNI3K-RELATED"/>
    <property type="match status" value="1"/>
</dbReference>
<evidence type="ECO:0000256" key="3">
    <source>
        <dbReference type="ARBA" id="ARBA00022777"/>
    </source>
</evidence>
<dbReference type="PANTHER" id="PTHR44329:SF288">
    <property type="entry name" value="MITOGEN-ACTIVATED PROTEIN KINASE KINASE KINASE 20"/>
    <property type="match status" value="1"/>
</dbReference>
<evidence type="ECO:0000256" key="4">
    <source>
        <dbReference type="ARBA" id="ARBA00022840"/>
    </source>
</evidence>
<keyword evidence="4" id="KW-0067">ATP-binding</keyword>
<evidence type="ECO:0000256" key="1">
    <source>
        <dbReference type="ARBA" id="ARBA00022679"/>
    </source>
</evidence>
<dbReference type="EMBL" id="GG663374">
    <property type="protein sequence ID" value="EEH04302.1"/>
    <property type="molecule type" value="Genomic_DNA"/>
</dbReference>
<dbReference type="SUPFAM" id="SSF56112">
    <property type="entry name" value="Protein kinase-like (PK-like)"/>
    <property type="match status" value="1"/>
</dbReference>
<evidence type="ECO:0000313" key="6">
    <source>
        <dbReference type="EMBL" id="EEH04302.1"/>
    </source>
</evidence>
<reference evidence="6" key="1">
    <citation type="submission" date="2009-02" db="EMBL/GenBank/DDBJ databases">
        <title>The Genome Sequence of Ajellomyces capsulatus strain G186AR.</title>
        <authorList>
            <consortium name="The Broad Institute Genome Sequencing Platform"/>
            <person name="Champion M."/>
            <person name="Cuomo C."/>
            <person name="Ma L.-J."/>
            <person name="Henn M.R."/>
            <person name="Sil A."/>
            <person name="Goldman B."/>
            <person name="Young S.K."/>
            <person name="Kodira C.D."/>
            <person name="Zeng Q."/>
            <person name="Koehrsen M."/>
            <person name="Alvarado L."/>
            <person name="Berlin A."/>
            <person name="Borenstein D."/>
            <person name="Chen Z."/>
            <person name="Engels R."/>
            <person name="Freedman E."/>
            <person name="Gellesch M."/>
            <person name="Goldberg J."/>
            <person name="Griggs A."/>
            <person name="Gujja S."/>
            <person name="Heiman D."/>
            <person name="Hepburn T."/>
            <person name="Howarth C."/>
            <person name="Jen D."/>
            <person name="Larson L."/>
            <person name="Lewis B."/>
            <person name="Mehta T."/>
            <person name="Park D."/>
            <person name="Pearson M."/>
            <person name="Roberts A."/>
            <person name="Saif S."/>
            <person name="Shea T."/>
            <person name="Shenoy N."/>
            <person name="Sisk P."/>
            <person name="Stolte C."/>
            <person name="Sykes S."/>
            <person name="Walk T."/>
            <person name="White J."/>
            <person name="Yandava C."/>
            <person name="Klein B."/>
            <person name="McEwen J.G."/>
            <person name="Puccia R."/>
            <person name="Goldman G.H."/>
            <person name="Felipe M.S."/>
            <person name="Nino-Vega G."/>
            <person name="San-Blas G."/>
            <person name="Taylor J."/>
            <person name="Mendoza L."/>
            <person name="Galagan J."/>
            <person name="Nusbaum C."/>
            <person name="Birren B."/>
        </authorList>
    </citation>
    <scope>NUCLEOTIDE SEQUENCE</scope>
    <source>
        <strain evidence="6">G186AR</strain>
    </source>
</reference>
<dbReference type="Pfam" id="PF07714">
    <property type="entry name" value="PK_Tyr_Ser-Thr"/>
    <property type="match status" value="1"/>
</dbReference>
<feature type="domain" description="Protein kinase" evidence="5">
    <location>
        <begin position="79"/>
        <end position="366"/>
    </location>
</feature>
<dbReference type="PROSITE" id="PS50011">
    <property type="entry name" value="PROTEIN_KINASE_DOM"/>
    <property type="match status" value="1"/>
</dbReference>
<dbReference type="InParanoid" id="C0NWJ7"/>
<keyword evidence="3" id="KW-0418">Kinase</keyword>
<dbReference type="InterPro" id="IPR051681">
    <property type="entry name" value="Ser/Thr_Kinases-Pseudokinases"/>
</dbReference>
<evidence type="ECO:0000256" key="2">
    <source>
        <dbReference type="ARBA" id="ARBA00022741"/>
    </source>
</evidence>
<dbReference type="InterPro" id="IPR011009">
    <property type="entry name" value="Kinase-like_dom_sf"/>
</dbReference>
<gene>
    <name evidence="6" type="ORF">HCBG_07527</name>
</gene>
<protein>
    <recommendedName>
        <fullName evidence="5">Protein kinase domain-containing protein</fullName>
    </recommendedName>
</protein>
<organism evidence="6 7">
    <name type="scientific">Ajellomyces capsulatus (strain G186AR / H82 / ATCC MYA-2454 / RMSCC 2432)</name>
    <name type="common">Darling's disease fungus</name>
    <name type="synonym">Histoplasma capsulatum</name>
    <dbReference type="NCBI Taxonomy" id="447093"/>
    <lineage>
        <taxon>Eukaryota</taxon>
        <taxon>Fungi</taxon>
        <taxon>Dikarya</taxon>
        <taxon>Ascomycota</taxon>
        <taxon>Pezizomycotina</taxon>
        <taxon>Eurotiomycetes</taxon>
        <taxon>Eurotiomycetidae</taxon>
        <taxon>Onygenales</taxon>
        <taxon>Ajellomycetaceae</taxon>
        <taxon>Histoplasma</taxon>
    </lineage>
</organism>
<dbReference type="GO" id="GO:0005524">
    <property type="term" value="F:ATP binding"/>
    <property type="evidence" value="ECO:0007669"/>
    <property type="project" value="UniProtKB-KW"/>
</dbReference>
<evidence type="ECO:0000259" key="5">
    <source>
        <dbReference type="PROSITE" id="PS50011"/>
    </source>
</evidence>
<keyword evidence="2" id="KW-0547">Nucleotide-binding</keyword>
<dbReference type="InterPro" id="IPR000719">
    <property type="entry name" value="Prot_kinase_dom"/>
</dbReference>
<evidence type="ECO:0000313" key="7">
    <source>
        <dbReference type="Proteomes" id="UP000001631"/>
    </source>
</evidence>
<dbReference type="VEuPathDB" id="FungiDB:I7I50_08015"/>
<dbReference type="GeneID" id="69040543"/>
<accession>C0NWJ7</accession>
<dbReference type="GO" id="GO:0004674">
    <property type="term" value="F:protein serine/threonine kinase activity"/>
    <property type="evidence" value="ECO:0007669"/>
    <property type="project" value="TreeGrafter"/>
</dbReference>
<dbReference type="Gene3D" id="1.10.510.10">
    <property type="entry name" value="Transferase(Phosphotransferase) domain 1"/>
    <property type="match status" value="1"/>
</dbReference>
<keyword evidence="1" id="KW-0808">Transferase</keyword>
<proteinExistence type="predicted"/>
<sequence>MDFDGWAAMTVLTEFLQIDKVRGGVFLSHLNVLLHCCQVQLSASSPQNRGLFNVLYTQHPGSLSGLQALSKMPPKLVAEGMIQILGQTANSVVYAVADDSDTGRARDSVSVLKGGTVWYRGREALGPGQSAEESDERARKEAEIYEALGKHDRILNFIALEVADVDEGMEPKAWALRLERAPHGPLRDCIVSSQANPPNVQTRLEMAIQFAEGVAHMHRHRVIWGDLSTRNALLFDNCYVKLGDFADSDVVDKYPNDWYGCEVRYCPPGSARPNNHIVGTVNREIFALGTAIYEITEWKVPYGPPVEVLEDEVIAALVDGKLPEFNGDNAAEAVIRGCWEYKYKSSQQALEDLQRLKGNSIRHNVGGVESLKLLVLNGLEYMKRLFLWSKT</sequence>
<dbReference type="HOGENOM" id="CLU_000288_31_5_1"/>
<dbReference type="InterPro" id="IPR001245">
    <property type="entry name" value="Ser-Thr/Tyr_kinase_cat_dom"/>
</dbReference>
<keyword evidence="7" id="KW-1185">Reference proteome</keyword>
<dbReference type="Proteomes" id="UP000001631">
    <property type="component" value="Unassembled WGS sequence"/>
</dbReference>
<dbReference type="STRING" id="447093.C0NWJ7"/>
<name>C0NWJ7_AJECG</name>
<dbReference type="RefSeq" id="XP_045284783.1">
    <property type="nucleotide sequence ID" value="XM_045434576.1"/>
</dbReference>